<accession>A0ABQ3V9P0</accession>
<proteinExistence type="predicted"/>
<evidence type="ECO:0000259" key="1">
    <source>
        <dbReference type="Pfam" id="PF01872"/>
    </source>
</evidence>
<keyword evidence="3" id="KW-1185">Reference proteome</keyword>
<evidence type="ECO:0000313" key="3">
    <source>
        <dbReference type="Proteomes" id="UP000635565"/>
    </source>
</evidence>
<dbReference type="PANTHER" id="PTHR38011">
    <property type="entry name" value="DIHYDROFOLATE REDUCTASE FAMILY PROTEIN (AFU_ORTHOLOGUE AFUA_8G06820)"/>
    <property type="match status" value="1"/>
</dbReference>
<reference evidence="2 3" key="1">
    <citation type="journal article" date="2021" name="Int. J. Syst. Evol. Microbiol.">
        <title>Reticulibacter mediterranei gen. nov., sp. nov., within the new family Reticulibacteraceae fam. nov., and Ktedonospora formicarum gen. nov., sp. nov., Ktedonobacter robiniae sp. nov., Dictyobacter formicarum sp. nov. and Dictyobacter arantiisoli sp. nov., belonging to the class Ktedonobacteria.</title>
        <authorList>
            <person name="Yabe S."/>
            <person name="Zheng Y."/>
            <person name="Wang C.M."/>
            <person name="Sakai Y."/>
            <person name="Abe K."/>
            <person name="Yokota A."/>
            <person name="Donadio S."/>
            <person name="Cavaletti L."/>
            <person name="Monciardini P."/>
        </authorList>
    </citation>
    <scope>NUCLEOTIDE SEQUENCE [LARGE SCALE GENOMIC DNA]</scope>
    <source>
        <strain evidence="2 3">SOSP1-9</strain>
    </source>
</reference>
<dbReference type="InterPro" id="IPR002734">
    <property type="entry name" value="RibDG_C"/>
</dbReference>
<gene>
    <name evidence="2" type="ORF">KSZ_06510</name>
</gene>
<dbReference type="InterPro" id="IPR050765">
    <property type="entry name" value="Riboflavin_Biosynth_HTPR"/>
</dbReference>
<protein>
    <submittedName>
        <fullName evidence="2">Deaminase</fullName>
    </submittedName>
</protein>
<dbReference type="Gene3D" id="3.40.430.10">
    <property type="entry name" value="Dihydrofolate Reductase, subunit A"/>
    <property type="match status" value="1"/>
</dbReference>
<sequence>MIGKVLWHVTMSLDGFIAGPDDGMDWVARFAGPNPVVNQVIRTTGAVLSGRRSYNVGRKPGLPPEYRKVFGGAWIGPVFVLTHHAPDDEEDETITFLSDDIRSAGATGLRATEGKNLLIIGASLARQCLEAGLINEILVHVAPILLGDGVRFFARKAGEQVA</sequence>
<dbReference type="Pfam" id="PF01872">
    <property type="entry name" value="RibD_C"/>
    <property type="match status" value="1"/>
</dbReference>
<dbReference type="InterPro" id="IPR024072">
    <property type="entry name" value="DHFR-like_dom_sf"/>
</dbReference>
<dbReference type="PANTHER" id="PTHR38011:SF11">
    <property type="entry name" value="2,5-DIAMINO-6-RIBOSYLAMINO-4(3H)-PYRIMIDINONE 5'-PHOSPHATE REDUCTASE"/>
    <property type="match status" value="1"/>
</dbReference>
<evidence type="ECO:0000313" key="2">
    <source>
        <dbReference type="EMBL" id="GHO82645.1"/>
    </source>
</evidence>
<dbReference type="Proteomes" id="UP000635565">
    <property type="component" value="Unassembled WGS sequence"/>
</dbReference>
<name>A0ABQ3V9P0_9CHLR</name>
<comment type="caution">
    <text evidence="2">The sequence shown here is derived from an EMBL/GenBank/DDBJ whole genome shotgun (WGS) entry which is preliminary data.</text>
</comment>
<dbReference type="SUPFAM" id="SSF53597">
    <property type="entry name" value="Dihydrofolate reductase-like"/>
    <property type="match status" value="1"/>
</dbReference>
<dbReference type="EMBL" id="BNJJ01000002">
    <property type="protein sequence ID" value="GHO82645.1"/>
    <property type="molecule type" value="Genomic_DNA"/>
</dbReference>
<feature type="domain" description="Bacterial bifunctional deaminase-reductase C-terminal" evidence="1">
    <location>
        <begin position="78"/>
        <end position="154"/>
    </location>
</feature>
<organism evidence="2 3">
    <name type="scientific">Dictyobacter formicarum</name>
    <dbReference type="NCBI Taxonomy" id="2778368"/>
    <lineage>
        <taxon>Bacteria</taxon>
        <taxon>Bacillati</taxon>
        <taxon>Chloroflexota</taxon>
        <taxon>Ktedonobacteria</taxon>
        <taxon>Ktedonobacterales</taxon>
        <taxon>Dictyobacteraceae</taxon>
        <taxon>Dictyobacter</taxon>
    </lineage>
</organism>